<reference evidence="2" key="1">
    <citation type="submission" date="2022-03" db="EMBL/GenBank/DDBJ databases">
        <title>Draft genome sequence of Aduncisulcus paluster, a free-living microaerophilic Fornicata.</title>
        <authorList>
            <person name="Yuyama I."/>
            <person name="Kume K."/>
            <person name="Tamura T."/>
            <person name="Inagaki Y."/>
            <person name="Hashimoto T."/>
        </authorList>
    </citation>
    <scope>NUCLEOTIDE SEQUENCE</scope>
    <source>
        <strain evidence="2">NY0171</strain>
    </source>
</reference>
<feature type="compositionally biased region" description="Acidic residues" evidence="1">
    <location>
        <begin position="295"/>
        <end position="305"/>
    </location>
</feature>
<sequence>MQNILKRGVRESLDSLDSTYLPTAKDYGGPRGNKRWRIPLNAEERNTLIHISRFRMIKQQIPSAFQLPHHIKDSVFTKLSEPIYIAPASQFLVLSFEHCTDSTSPTISRLQQRSTFSPELWLCHGPYRKYVESEVPSRIPKRCCHIAGDKIVVGGADGISIFGLSQSSLILQSFLSPANDMWGRKIVVSECGRFIAVYGVSGTVYVYSLCEIKYGGIGMPGGQSKPTHQPSFDSKETSINGYTFEQRQRKCYRKEMESAWYGVIEESVCTSNSEHIMDKKDTQWMATQGRSLVDSQDESSMEESERENGDLYKSYDSPGTSSQDDDIKHVDADKTNSRFNKEEESKQDHQNESFPPFTQCSNMTSSPFVPFSPIHPLVFPAYSLLCKIENTAMCSRKVPLHVFFTSSPSSLSSIPFITIVSQSNDIIIHWLGFFFEMHAMSLTESERLTHLHHWTQFDEERWRQWIHRDVCLGDFSLGIKMIREVFTLGVRENYTPLYDFEYPIKPSKHSPSSASFPLSYDNIQGLIMFSDGQHDSLMIRPCGMVIARMRETFRRMLTWVLNERKMRSSHSHHLPSASDLLTPAPTYGTSRSAKILAGSPHSISSASIQMMGMRNSSHQSFLSSAKIISGNNSSFHHQPSSRSIASSGQLFSTPIQRIASGGPNIATSFSPFHLPSSVLGNSFSKTTTMKLSSSSSSSSKQFNSSFNSARYMGITSFKKSPAQFAIHPHLPMLCAFINRQLFLIHTSCLDSDLHPHLLLSLPVDFSESSSSSKLHASLSISGIYFSPSGRFLIAVITRSNINSLVCWRVCGSDRRSVVPLLKKWMEESVYDDQEMHMGKGGGMWLEREQKAMECLKMNSIIETYVKSRRPRHRRHRAFVPQYHIDNIHSHHHRDHGNGGFYPPAPFPLKYEDVRNEKKRQKLRQIDEYLTSLPSSTSMHYYRSLETSLSVPFYWWEHLPIGEEKKFHLDFLPFSTSSYSFAFDELFIYSDTRNIYFMSISDGTILSEYPFTDSNVTKIQCDPRGSCVLIEAEEEFYIFSRTQAEDPLYLSHSISPLNKFQTKLCSFARYDNILAQAALDSVPSSVLTNLDQTLYPSLFWGSGVTIGRGIQEEDGEYSGIGACGGKECWGMVT</sequence>
<protein>
    <submittedName>
        <fullName evidence="2">Uncharacterized protein</fullName>
    </submittedName>
</protein>
<accession>A0ABQ5KX72</accession>
<dbReference type="InterPro" id="IPR036322">
    <property type="entry name" value="WD40_repeat_dom_sf"/>
</dbReference>
<feature type="region of interest" description="Disordered" evidence="1">
    <location>
        <begin position="290"/>
        <end position="330"/>
    </location>
</feature>
<gene>
    <name evidence="2" type="ORF">ADUPG1_009909</name>
</gene>
<evidence type="ECO:0000313" key="2">
    <source>
        <dbReference type="EMBL" id="GKT37050.1"/>
    </source>
</evidence>
<keyword evidence="3" id="KW-1185">Reference proteome</keyword>
<comment type="caution">
    <text evidence="2">The sequence shown here is derived from an EMBL/GenBank/DDBJ whole genome shotgun (WGS) entry which is preliminary data.</text>
</comment>
<dbReference type="EMBL" id="BQXS01011371">
    <property type="protein sequence ID" value="GKT37050.1"/>
    <property type="molecule type" value="Genomic_DNA"/>
</dbReference>
<proteinExistence type="predicted"/>
<feature type="non-terminal residue" evidence="2">
    <location>
        <position position="1132"/>
    </location>
</feature>
<organism evidence="2 3">
    <name type="scientific">Aduncisulcus paluster</name>
    <dbReference type="NCBI Taxonomy" id="2918883"/>
    <lineage>
        <taxon>Eukaryota</taxon>
        <taxon>Metamonada</taxon>
        <taxon>Carpediemonas-like organisms</taxon>
        <taxon>Aduncisulcus</taxon>
    </lineage>
</organism>
<dbReference type="Proteomes" id="UP001057375">
    <property type="component" value="Unassembled WGS sequence"/>
</dbReference>
<dbReference type="SUPFAM" id="SSF50978">
    <property type="entry name" value="WD40 repeat-like"/>
    <property type="match status" value="1"/>
</dbReference>
<evidence type="ECO:0000313" key="3">
    <source>
        <dbReference type="Proteomes" id="UP001057375"/>
    </source>
</evidence>
<evidence type="ECO:0000256" key="1">
    <source>
        <dbReference type="SAM" id="MobiDB-lite"/>
    </source>
</evidence>
<name>A0ABQ5KX72_9EUKA</name>